<evidence type="ECO:0008006" key="3">
    <source>
        <dbReference type="Google" id="ProtNLM"/>
    </source>
</evidence>
<protein>
    <recommendedName>
        <fullName evidence="3">SHOCT domain-containing protein</fullName>
    </recommendedName>
</protein>
<proteinExistence type="predicted"/>
<evidence type="ECO:0000313" key="1">
    <source>
        <dbReference type="EMBL" id="CAH3141511.1"/>
    </source>
</evidence>
<dbReference type="Proteomes" id="UP001159427">
    <property type="component" value="Unassembled WGS sequence"/>
</dbReference>
<keyword evidence="2" id="KW-1185">Reference proteome</keyword>
<gene>
    <name evidence="1" type="ORF">PEVE_00042225</name>
</gene>
<dbReference type="EMBL" id="CALNXI010000820">
    <property type="protein sequence ID" value="CAH3141511.1"/>
    <property type="molecule type" value="Genomic_DNA"/>
</dbReference>
<reference evidence="1 2" key="1">
    <citation type="submission" date="2022-05" db="EMBL/GenBank/DDBJ databases">
        <authorList>
            <consortium name="Genoscope - CEA"/>
            <person name="William W."/>
        </authorList>
    </citation>
    <scope>NUCLEOTIDE SEQUENCE [LARGE SCALE GENOMIC DNA]</scope>
</reference>
<accession>A0ABN8PDK7</accession>
<organism evidence="1 2">
    <name type="scientific">Porites evermanni</name>
    <dbReference type="NCBI Taxonomy" id="104178"/>
    <lineage>
        <taxon>Eukaryota</taxon>
        <taxon>Metazoa</taxon>
        <taxon>Cnidaria</taxon>
        <taxon>Anthozoa</taxon>
        <taxon>Hexacorallia</taxon>
        <taxon>Scleractinia</taxon>
        <taxon>Fungiina</taxon>
        <taxon>Poritidae</taxon>
        <taxon>Porites</taxon>
    </lineage>
</organism>
<name>A0ABN8PDK7_9CNID</name>
<comment type="caution">
    <text evidence="1">The sequence shown here is derived from an EMBL/GenBank/DDBJ whole genome shotgun (WGS) entry which is preliminary data.</text>
</comment>
<sequence>MSQTAWHVKNTNFQLGYFVESRRNKKFRIVDRCTLQSLYDTQVVGSHHSEDTPPNVPYLRERESLQPKEKAGASIAESVAAADTATRYGFAMIILHFHLQPQLRKRSQLIKHLKDLKMLLDDNVLTEEEYKAQKVQILNEMQN</sequence>
<evidence type="ECO:0000313" key="2">
    <source>
        <dbReference type="Proteomes" id="UP001159427"/>
    </source>
</evidence>